<organism evidence="1">
    <name type="scientific">Aspergillus niger</name>
    <dbReference type="NCBI Taxonomy" id="5061"/>
    <lineage>
        <taxon>Eukaryota</taxon>
        <taxon>Fungi</taxon>
        <taxon>Dikarya</taxon>
        <taxon>Ascomycota</taxon>
        <taxon>Pezizomycotina</taxon>
        <taxon>Eurotiomycetes</taxon>
        <taxon>Eurotiomycetidae</taxon>
        <taxon>Eurotiales</taxon>
        <taxon>Aspergillaceae</taxon>
        <taxon>Aspergillus</taxon>
        <taxon>Aspergillus subgen. Circumdati</taxon>
    </lineage>
</organism>
<dbReference type="RefSeq" id="XP_059600887.1">
    <property type="nucleotide sequence ID" value="XM_059748299.1"/>
</dbReference>
<dbReference type="PROSITE" id="PS51257">
    <property type="entry name" value="PROKAR_LIPOPROTEIN"/>
    <property type="match status" value="1"/>
</dbReference>
<dbReference type="KEGG" id="ang:An07g02640"/>
<name>A0AAJ8BPC9_ASPNG</name>
<reference evidence="1" key="2">
    <citation type="submission" date="2025-08" db="UniProtKB">
        <authorList>
            <consortium name="RefSeq"/>
        </authorList>
    </citation>
    <scope>IDENTIFICATION</scope>
</reference>
<dbReference type="AlphaFoldDB" id="A0AAJ8BPC9"/>
<dbReference type="VEuPathDB" id="FungiDB:An07g02640"/>
<accession>A0AAJ8BPC9</accession>
<reference evidence="1" key="1">
    <citation type="submission" date="2025-02" db="EMBL/GenBank/DDBJ databases">
        <authorList>
            <consortium name="NCBI Genome Project"/>
        </authorList>
    </citation>
    <scope>NUCLEOTIDE SEQUENCE</scope>
</reference>
<gene>
    <name evidence="1" type="ORF">An07g02640</name>
</gene>
<dbReference type="GeneID" id="84591311"/>
<protein>
    <submittedName>
        <fullName evidence="1">Uncharacterized protein</fullName>
    </submittedName>
</protein>
<sequence length="111" mass="11998">MEREREGGGGGSEGGWRKKLSRTNFVSGVAAMGCRSNQPWLVALVAAQPSRWLHPHGLACCHHGSLKVISGGRLPAARPDSFPCGNQRRWSSGSGHLGGSWIVFPDRYYPV</sequence>
<evidence type="ECO:0000313" key="1">
    <source>
        <dbReference type="RefSeq" id="XP_059600887.1"/>
    </source>
</evidence>
<proteinExistence type="predicted"/>